<comment type="catalytic activity">
    <reaction evidence="6">
        <text>guanosine(527) in 16S rRNA + S-adenosyl-L-methionine = N(7)-methylguanosine(527) in 16S rRNA + S-adenosyl-L-homocysteine</text>
        <dbReference type="Rhea" id="RHEA:42732"/>
        <dbReference type="Rhea" id="RHEA-COMP:10209"/>
        <dbReference type="Rhea" id="RHEA-COMP:10210"/>
        <dbReference type="ChEBI" id="CHEBI:57856"/>
        <dbReference type="ChEBI" id="CHEBI:59789"/>
        <dbReference type="ChEBI" id="CHEBI:74269"/>
        <dbReference type="ChEBI" id="CHEBI:74480"/>
        <dbReference type="EC" id="2.1.1.170"/>
    </reaction>
</comment>
<dbReference type="InterPro" id="IPR003682">
    <property type="entry name" value="rRNA_ssu_MeTfrase_G"/>
</dbReference>
<name>A0ABZ0URA8_9RICK</name>
<evidence type="ECO:0000256" key="6">
    <source>
        <dbReference type="HAMAP-Rule" id="MF_00074"/>
    </source>
</evidence>
<dbReference type="GO" id="GO:0008168">
    <property type="term" value="F:methyltransferase activity"/>
    <property type="evidence" value="ECO:0007669"/>
    <property type="project" value="UniProtKB-KW"/>
</dbReference>
<keyword evidence="1 6" id="KW-0963">Cytoplasm</keyword>
<dbReference type="Pfam" id="PF02527">
    <property type="entry name" value="GidB"/>
    <property type="match status" value="1"/>
</dbReference>
<dbReference type="SUPFAM" id="SSF53335">
    <property type="entry name" value="S-adenosyl-L-methionine-dependent methyltransferases"/>
    <property type="match status" value="1"/>
</dbReference>
<keyword evidence="5 6" id="KW-0949">S-adenosyl-L-methionine</keyword>
<evidence type="ECO:0000313" key="7">
    <source>
        <dbReference type="EMBL" id="WPX97786.1"/>
    </source>
</evidence>
<organism evidence="7 8">
    <name type="scientific">Candidatus Fokinia crypta</name>
    <dbReference type="NCBI Taxonomy" id="1920990"/>
    <lineage>
        <taxon>Bacteria</taxon>
        <taxon>Pseudomonadati</taxon>
        <taxon>Pseudomonadota</taxon>
        <taxon>Alphaproteobacteria</taxon>
        <taxon>Rickettsiales</taxon>
        <taxon>Candidatus Midichloriaceae</taxon>
        <taxon>Candidatus Fokinia</taxon>
    </lineage>
</organism>
<comment type="subcellular location">
    <subcellularLocation>
        <location evidence="6">Cytoplasm</location>
    </subcellularLocation>
</comment>
<feature type="binding site" evidence="6">
    <location>
        <position position="73"/>
    </location>
    <ligand>
        <name>S-adenosyl-L-methionine</name>
        <dbReference type="ChEBI" id="CHEBI:59789"/>
    </ligand>
</feature>
<dbReference type="EC" id="2.1.1.170" evidence="6"/>
<dbReference type="RefSeq" id="WP_323722437.1">
    <property type="nucleotide sequence ID" value="NZ_CP110343.1"/>
</dbReference>
<accession>A0ABZ0URA8</accession>
<gene>
    <name evidence="6" type="primary">rsmG</name>
    <name evidence="7" type="ORF">Fokcrypt_00304</name>
</gene>
<keyword evidence="2 6" id="KW-0698">rRNA processing</keyword>
<evidence type="ECO:0000256" key="3">
    <source>
        <dbReference type="ARBA" id="ARBA00022603"/>
    </source>
</evidence>
<keyword evidence="3 6" id="KW-0489">Methyltransferase</keyword>
<dbReference type="GO" id="GO:0032259">
    <property type="term" value="P:methylation"/>
    <property type="evidence" value="ECO:0007669"/>
    <property type="project" value="UniProtKB-KW"/>
</dbReference>
<protein>
    <recommendedName>
        <fullName evidence="6">Ribosomal RNA small subunit methyltransferase G</fullName>
        <ecNumber evidence="6">2.1.1.170</ecNumber>
    </recommendedName>
    <alternativeName>
        <fullName evidence="6">16S rRNA 7-methylguanosine methyltransferase</fullName>
        <shortName evidence="6">16S rRNA m7G methyltransferase</shortName>
    </alternativeName>
</protein>
<dbReference type="PANTHER" id="PTHR31760:SF0">
    <property type="entry name" value="S-ADENOSYL-L-METHIONINE-DEPENDENT METHYLTRANSFERASES SUPERFAMILY PROTEIN"/>
    <property type="match status" value="1"/>
</dbReference>
<dbReference type="PANTHER" id="PTHR31760">
    <property type="entry name" value="S-ADENOSYL-L-METHIONINE-DEPENDENT METHYLTRANSFERASES SUPERFAMILY PROTEIN"/>
    <property type="match status" value="1"/>
</dbReference>
<evidence type="ECO:0000256" key="4">
    <source>
        <dbReference type="ARBA" id="ARBA00022679"/>
    </source>
</evidence>
<comment type="function">
    <text evidence="6">Specifically methylates the N7 position of guanine in position 527 of 16S rRNA.</text>
</comment>
<comment type="similarity">
    <text evidence="6">Belongs to the methyltransferase superfamily. RNA methyltransferase RsmG family.</text>
</comment>
<feature type="binding site" evidence="6">
    <location>
        <begin position="121"/>
        <end position="122"/>
    </location>
    <ligand>
        <name>S-adenosyl-L-methionine</name>
        <dbReference type="ChEBI" id="CHEBI:59789"/>
    </ligand>
</feature>
<keyword evidence="4 6" id="KW-0808">Transferase</keyword>
<dbReference type="EMBL" id="CP110343">
    <property type="protein sequence ID" value="WPX97786.1"/>
    <property type="molecule type" value="Genomic_DNA"/>
</dbReference>
<feature type="binding site" evidence="6">
    <location>
        <position position="78"/>
    </location>
    <ligand>
        <name>S-adenosyl-L-methionine</name>
        <dbReference type="ChEBI" id="CHEBI:59789"/>
    </ligand>
</feature>
<proteinExistence type="inferred from homology"/>
<dbReference type="Proteomes" id="UP001325140">
    <property type="component" value="Chromosome"/>
</dbReference>
<evidence type="ECO:0000313" key="8">
    <source>
        <dbReference type="Proteomes" id="UP001325140"/>
    </source>
</evidence>
<dbReference type="InterPro" id="IPR029063">
    <property type="entry name" value="SAM-dependent_MTases_sf"/>
</dbReference>
<evidence type="ECO:0000256" key="1">
    <source>
        <dbReference type="ARBA" id="ARBA00022490"/>
    </source>
</evidence>
<dbReference type="HAMAP" id="MF_00074">
    <property type="entry name" value="16SrRNA_methyltr_G"/>
    <property type="match status" value="1"/>
</dbReference>
<comment type="caution">
    <text evidence="6">Lacks conserved residue(s) required for the propagation of feature annotation.</text>
</comment>
<evidence type="ECO:0000256" key="5">
    <source>
        <dbReference type="ARBA" id="ARBA00022691"/>
    </source>
</evidence>
<keyword evidence="8" id="KW-1185">Reference proteome</keyword>
<reference evidence="7" key="1">
    <citation type="submission" date="2022-10" db="EMBL/GenBank/DDBJ databases">
        <title>Host association and intracellularity evolved multiple times independently in the Rickettsiales.</title>
        <authorList>
            <person name="Castelli M."/>
            <person name="Nardi T."/>
            <person name="Gammuto L."/>
            <person name="Bellinzona G."/>
            <person name="Sabaneyeva E."/>
            <person name="Potekhin A."/>
            <person name="Serra V."/>
            <person name="Petroni G."/>
            <person name="Sassera D."/>
        </authorList>
    </citation>
    <scope>NUCLEOTIDE SEQUENCE [LARGE SCALE GENOMIC DNA]</scope>
    <source>
        <strain evidence="7">US_Bl 11III1</strain>
    </source>
</reference>
<sequence>MKTEDINLIESIQFGAYKKIVEYLAILQQVNNHVNLCSSKLQFSKLLNYVMRSVELHLTILKFNSKSLILDIGSGNGLPSIILSILGAKVIMVDSNSKKCAFLTLAVSKLNLDAKIINSRIEKVEAMQIPIAINNCITITALAFSTVKKLLNACIRNFECLSHLNVSIFLMKGENIEYEILEASKRFKFQSTIINSTYDEKSRILVLTDISSK</sequence>
<evidence type="ECO:0000256" key="2">
    <source>
        <dbReference type="ARBA" id="ARBA00022552"/>
    </source>
</evidence>
<dbReference type="Gene3D" id="3.40.50.150">
    <property type="entry name" value="Vaccinia Virus protein VP39"/>
    <property type="match status" value="1"/>
</dbReference>